<dbReference type="PROSITE" id="PS51032">
    <property type="entry name" value="AP2_ERF"/>
    <property type="match status" value="1"/>
</dbReference>
<dbReference type="SMART" id="SM00380">
    <property type="entry name" value="AP2"/>
    <property type="match status" value="1"/>
</dbReference>
<evidence type="ECO:0000256" key="2">
    <source>
        <dbReference type="ARBA" id="ARBA00023015"/>
    </source>
</evidence>
<sequence length="277" mass="30369">MRAARGVRVRSSASSLRFKNRTYCPSPCTSHRHTPQCALFFLTAHECLSCRCSCMELNWAAMMREEAGSRGARSNPPAPVPVGAPKNLGLRGVRQRPWGRWAAEIRVPYTRARLWLGTFNHPEEAALAYDATLFCFYGHTPPPTRYYNFPAAPRPDISEERRARLTGANIKAIAETHALQLYALVAQHHVPAPASAAGPVAYQAMVNTHAAAGGGGAGGYYHQQGGTSEDYGDMYDLLAPIDLLTVEQIAEVMAILMQDDEQWMKTLAAMRATPPTV</sequence>
<name>A0AAD8VIG1_LOLMU</name>
<dbReference type="Gene3D" id="3.30.730.10">
    <property type="entry name" value="AP2/ERF domain"/>
    <property type="match status" value="1"/>
</dbReference>
<dbReference type="PRINTS" id="PR00367">
    <property type="entry name" value="ETHRSPELEMNT"/>
</dbReference>
<protein>
    <recommendedName>
        <fullName evidence="7">AP2/ERF domain-containing protein</fullName>
    </recommendedName>
</protein>
<dbReference type="PANTHER" id="PTHR31241:SF5">
    <property type="entry name" value="OS08G0521600 PROTEIN"/>
    <property type="match status" value="1"/>
</dbReference>
<dbReference type="Proteomes" id="UP001231189">
    <property type="component" value="Unassembled WGS sequence"/>
</dbReference>
<dbReference type="InterPro" id="IPR001471">
    <property type="entry name" value="AP2/ERF_dom"/>
</dbReference>
<dbReference type="InterPro" id="IPR016177">
    <property type="entry name" value="DNA-bd_dom_sf"/>
</dbReference>
<accession>A0AAD8VIG1</accession>
<reference evidence="8" key="1">
    <citation type="submission" date="2023-07" db="EMBL/GenBank/DDBJ databases">
        <title>A chromosome-level genome assembly of Lolium multiflorum.</title>
        <authorList>
            <person name="Chen Y."/>
            <person name="Copetti D."/>
            <person name="Kolliker R."/>
            <person name="Studer B."/>
        </authorList>
    </citation>
    <scope>NUCLEOTIDE SEQUENCE</scope>
    <source>
        <strain evidence="8">02402/16</strain>
        <tissue evidence="8">Leaf</tissue>
    </source>
</reference>
<comment type="subcellular location">
    <subcellularLocation>
        <location evidence="1">Nucleus</location>
    </subcellularLocation>
</comment>
<evidence type="ECO:0000256" key="4">
    <source>
        <dbReference type="ARBA" id="ARBA00023163"/>
    </source>
</evidence>
<keyword evidence="9" id="KW-1185">Reference proteome</keyword>
<dbReference type="GO" id="GO:0045893">
    <property type="term" value="P:positive regulation of DNA-templated transcription"/>
    <property type="evidence" value="ECO:0007669"/>
    <property type="project" value="TreeGrafter"/>
</dbReference>
<dbReference type="GO" id="GO:0006950">
    <property type="term" value="P:response to stress"/>
    <property type="evidence" value="ECO:0007669"/>
    <property type="project" value="TreeGrafter"/>
</dbReference>
<evidence type="ECO:0000313" key="9">
    <source>
        <dbReference type="Proteomes" id="UP001231189"/>
    </source>
</evidence>
<keyword evidence="4" id="KW-0804">Transcription</keyword>
<comment type="similarity">
    <text evidence="6">Belongs to the AP2/ERF transcription factor family. ERF subfamily.</text>
</comment>
<proteinExistence type="inferred from homology"/>
<evidence type="ECO:0000313" key="8">
    <source>
        <dbReference type="EMBL" id="KAK1606366.1"/>
    </source>
</evidence>
<keyword evidence="5" id="KW-0539">Nucleus</keyword>
<dbReference type="GO" id="GO:0003700">
    <property type="term" value="F:DNA-binding transcription factor activity"/>
    <property type="evidence" value="ECO:0007669"/>
    <property type="project" value="InterPro"/>
</dbReference>
<organism evidence="8 9">
    <name type="scientific">Lolium multiflorum</name>
    <name type="common">Italian ryegrass</name>
    <name type="synonym">Lolium perenne subsp. multiflorum</name>
    <dbReference type="NCBI Taxonomy" id="4521"/>
    <lineage>
        <taxon>Eukaryota</taxon>
        <taxon>Viridiplantae</taxon>
        <taxon>Streptophyta</taxon>
        <taxon>Embryophyta</taxon>
        <taxon>Tracheophyta</taxon>
        <taxon>Spermatophyta</taxon>
        <taxon>Magnoliopsida</taxon>
        <taxon>Liliopsida</taxon>
        <taxon>Poales</taxon>
        <taxon>Poaceae</taxon>
        <taxon>BOP clade</taxon>
        <taxon>Pooideae</taxon>
        <taxon>Poodae</taxon>
        <taxon>Poeae</taxon>
        <taxon>Poeae Chloroplast Group 2 (Poeae type)</taxon>
        <taxon>Loliodinae</taxon>
        <taxon>Loliinae</taxon>
        <taxon>Lolium</taxon>
    </lineage>
</organism>
<dbReference type="GO" id="GO:0005634">
    <property type="term" value="C:nucleus"/>
    <property type="evidence" value="ECO:0007669"/>
    <property type="project" value="UniProtKB-SubCell"/>
</dbReference>
<dbReference type="AlphaFoldDB" id="A0AAD8VIG1"/>
<dbReference type="Pfam" id="PF00847">
    <property type="entry name" value="AP2"/>
    <property type="match status" value="1"/>
</dbReference>
<evidence type="ECO:0000256" key="5">
    <source>
        <dbReference type="ARBA" id="ARBA00023242"/>
    </source>
</evidence>
<evidence type="ECO:0000256" key="3">
    <source>
        <dbReference type="ARBA" id="ARBA00023125"/>
    </source>
</evidence>
<dbReference type="EMBL" id="JAUUTY010000007">
    <property type="protein sequence ID" value="KAK1606366.1"/>
    <property type="molecule type" value="Genomic_DNA"/>
</dbReference>
<dbReference type="InterPro" id="IPR036955">
    <property type="entry name" value="AP2/ERF_dom_sf"/>
</dbReference>
<gene>
    <name evidence="8" type="ORF">QYE76_030039</name>
</gene>
<evidence type="ECO:0000256" key="1">
    <source>
        <dbReference type="ARBA" id="ARBA00004123"/>
    </source>
</evidence>
<dbReference type="SUPFAM" id="SSF54171">
    <property type="entry name" value="DNA-binding domain"/>
    <property type="match status" value="1"/>
</dbReference>
<keyword evidence="3" id="KW-0238">DNA-binding</keyword>
<dbReference type="GO" id="GO:0000976">
    <property type="term" value="F:transcription cis-regulatory region binding"/>
    <property type="evidence" value="ECO:0007669"/>
    <property type="project" value="TreeGrafter"/>
</dbReference>
<keyword evidence="2" id="KW-0805">Transcription regulation</keyword>
<evidence type="ECO:0000256" key="6">
    <source>
        <dbReference type="ARBA" id="ARBA00024343"/>
    </source>
</evidence>
<feature type="domain" description="AP2/ERF" evidence="7">
    <location>
        <begin position="89"/>
        <end position="150"/>
    </location>
</feature>
<dbReference type="PANTHER" id="PTHR31241">
    <property type="entry name" value="DEHYDRATION-RESPONSIVE ELEMENT-BINDING PROTEIN 2C"/>
    <property type="match status" value="1"/>
</dbReference>
<evidence type="ECO:0000259" key="7">
    <source>
        <dbReference type="PROSITE" id="PS51032"/>
    </source>
</evidence>
<dbReference type="CDD" id="cd00018">
    <property type="entry name" value="AP2"/>
    <property type="match status" value="1"/>
</dbReference>
<comment type="caution">
    <text evidence="8">The sequence shown here is derived from an EMBL/GenBank/DDBJ whole genome shotgun (WGS) entry which is preliminary data.</text>
</comment>